<dbReference type="RefSeq" id="WP_012259344.1">
    <property type="nucleotide sequence ID" value="NC_010175.1"/>
</dbReference>
<dbReference type="PATRIC" id="fig|324602.8.peg.3952"/>
<dbReference type="GO" id="GO:0006508">
    <property type="term" value="P:proteolysis"/>
    <property type="evidence" value="ECO:0007669"/>
    <property type="project" value="InterPro"/>
</dbReference>
<dbReference type="InterPro" id="IPR016024">
    <property type="entry name" value="ARM-type_fold"/>
</dbReference>
<dbReference type="SUPFAM" id="SSF48371">
    <property type="entry name" value="ARM repeat"/>
    <property type="match status" value="1"/>
</dbReference>
<dbReference type="Proteomes" id="UP000002008">
    <property type="component" value="Chromosome"/>
</dbReference>
<feature type="active site" evidence="1">
    <location>
        <position position="423"/>
    </location>
</feature>
<dbReference type="Gene3D" id="3.40.30.160">
    <property type="entry name" value="Collagenase ColT, N-terminal domain"/>
    <property type="match status" value="1"/>
</dbReference>
<keyword evidence="3" id="KW-1185">Reference proteome</keyword>
<dbReference type="Pfam" id="PF01752">
    <property type="entry name" value="Peptidase_M9"/>
    <property type="match status" value="1"/>
</dbReference>
<name>A9WA09_CHLAA</name>
<organism evidence="2 3">
    <name type="scientific">Chloroflexus aurantiacus (strain ATCC 29366 / DSM 635 / J-10-fl)</name>
    <dbReference type="NCBI Taxonomy" id="324602"/>
    <lineage>
        <taxon>Bacteria</taxon>
        <taxon>Bacillati</taxon>
        <taxon>Chloroflexota</taxon>
        <taxon>Chloroflexia</taxon>
        <taxon>Chloroflexales</taxon>
        <taxon>Chloroflexineae</taxon>
        <taxon>Chloroflexaceae</taxon>
        <taxon>Chloroflexus</taxon>
    </lineage>
</organism>
<proteinExistence type="predicted"/>
<dbReference type="STRING" id="324602.Caur_3507"/>
<reference evidence="3" key="1">
    <citation type="journal article" date="2011" name="BMC Genomics">
        <title>Complete genome sequence of the filamentous anoxygenic phototrophic bacterium Chloroflexus aurantiacus.</title>
        <authorList>
            <person name="Tang K.H."/>
            <person name="Barry K."/>
            <person name="Chertkov O."/>
            <person name="Dalin E."/>
            <person name="Han C.S."/>
            <person name="Hauser L.J."/>
            <person name="Honchak B.M."/>
            <person name="Karbach L.E."/>
            <person name="Land M.L."/>
            <person name="Lapidus A."/>
            <person name="Larimer F.W."/>
            <person name="Mikhailova N."/>
            <person name="Pitluck S."/>
            <person name="Pierson B.K."/>
            <person name="Blankenship R.E."/>
        </authorList>
    </citation>
    <scope>NUCLEOTIDE SEQUENCE [LARGE SCALE GENOMIC DNA]</scope>
    <source>
        <strain evidence="3">ATCC 29366 / DSM 635 / J-10-fl</strain>
    </source>
</reference>
<dbReference type="EnsemblBacteria" id="ABY36691">
    <property type="protein sequence ID" value="ABY36691"/>
    <property type="gene ID" value="Caur_3507"/>
</dbReference>
<dbReference type="InParanoid" id="A9WA09"/>
<evidence type="ECO:0000313" key="3">
    <source>
        <dbReference type="Proteomes" id="UP000002008"/>
    </source>
</evidence>
<dbReference type="KEGG" id="cau:Caur_3507"/>
<dbReference type="Gene3D" id="1.25.10.10">
    <property type="entry name" value="Leucine-rich Repeat Variant"/>
    <property type="match status" value="1"/>
</dbReference>
<sequence length="566" mass="62033">MRLWIAIVLTSLLLLTLTGSRLELAVNPAQPPPIRTPDCPQPTYPDADALLSILPQAGYDCTEQIAVALRPRVELSHIDHLLTIAADTGFDARTRRNALRILGRLAESGRATRAGELMQQKQAVATRTLAINLLERETDNFLLQDAVWLLDSLYYPSWDAAPALAHIALSDSYAPALRYRAARARTRLIAAEPGYLRADSRQFLIDALHSTDPGARTAAAEALSFLRDEQLGALALWQQMVEDAIAAAPPLTVAADDGDPRGARLFTFVESSPTALTARAALARAADRLAGEWAAAPRFQALQTAYEELALPVEITTTTITLRTGPANVTDGQELLAIVASAYRQARQFLGASGETAIPGEEPATLRVLIFPSQAAYRDYMRAFTPFTVDVDGIYDAQTGTLYSFRRGIGQTANTLAETLRHETSHAVTAAYVFPGHWLSPGYHNEPKGWFDEGLAEVVTAQSNPNGPLQLHERHLATLCAAPYKPVLADLLARREGYDHYGTFDYPAAWALLHFLLSERPQAVAALADAWRNQTYRLSDWPRLAGWPDLATAEADWHAAMARWCR</sequence>
<dbReference type="InterPro" id="IPR002169">
    <property type="entry name" value="Peptidase_M9A/M9B"/>
</dbReference>
<accession>A9WA09</accession>
<dbReference type="EMBL" id="CP000909">
    <property type="protein sequence ID" value="ABY36691.1"/>
    <property type="molecule type" value="Genomic_DNA"/>
</dbReference>
<dbReference type="InterPro" id="IPR011989">
    <property type="entry name" value="ARM-like"/>
</dbReference>
<evidence type="ECO:0000313" key="2">
    <source>
        <dbReference type="EMBL" id="ABY36691.1"/>
    </source>
</evidence>
<dbReference type="GO" id="GO:0005576">
    <property type="term" value="C:extracellular region"/>
    <property type="evidence" value="ECO:0007669"/>
    <property type="project" value="InterPro"/>
</dbReference>
<dbReference type="GO" id="GO:0008270">
    <property type="term" value="F:zinc ion binding"/>
    <property type="evidence" value="ECO:0007669"/>
    <property type="project" value="InterPro"/>
</dbReference>
<dbReference type="HOGENOM" id="CLU_481213_0_0_0"/>
<dbReference type="eggNOG" id="COG1413">
    <property type="taxonomic scope" value="Bacteria"/>
</dbReference>
<gene>
    <name evidence="2" type="ordered locus">Caur_3507</name>
</gene>
<protein>
    <submittedName>
        <fullName evidence="2">Peptidase M9A collagenase domain protein</fullName>
    </submittedName>
</protein>
<dbReference type="AlphaFoldDB" id="A9WA09"/>
<evidence type="ECO:0000256" key="1">
    <source>
        <dbReference type="PIRSR" id="PIRSR602169-1"/>
    </source>
</evidence>
<dbReference type="GO" id="GO:0004222">
    <property type="term" value="F:metalloendopeptidase activity"/>
    <property type="evidence" value="ECO:0007669"/>
    <property type="project" value="InterPro"/>
</dbReference>